<feature type="coiled-coil region" evidence="1">
    <location>
        <begin position="335"/>
        <end position="362"/>
    </location>
</feature>
<gene>
    <name evidence="2" type="ORF">SAMN05216469_12034</name>
</gene>
<feature type="coiled-coil region" evidence="1">
    <location>
        <begin position="217"/>
        <end position="251"/>
    </location>
</feature>
<feature type="coiled-coil region" evidence="1">
    <location>
        <begin position="284"/>
        <end position="311"/>
    </location>
</feature>
<sequence length="1069" mass="123373">MTLQTKKIMTKLRLINWHYFNNVTINFKNTNLFSGDNGAGKSTILDAMQLILTTNSRRFNLAANTDSKRNLKNYVRGKTGEEGNEFIRKGAVISYVALEIYEEAKQRYFILGVKIDSPDLESVPKKKWFCEEGRLEQLSFITDNKPSRDEQFKNNGKKISFMQTTQAKDRFKARLGHLQDNFFELLSRSLAFKPMKDVKSFVSQFILPERNVDIAALRENIRNLKEMQLVVEEVKKQVDDLKNIQDKYNDIMHFDYQILVIEILIKLAEQEAKDDEITDKTKTIKLEEQNIAQYSGQSKALKDDINTLNERYTDILSAIKSGETAQMIATIKADISNKKKDKELLSEKVKKLKTQLNRISAASRFVFELTQNDCGNIVVLDNDTADTQHRNNIVIELESAFEEAKKKIQEKLTETNVMLKDVNEKLETLSKEIGDLERNKITYDRNITALRDLIESEFSARGISSDVHILADLLEISDTKWQNAIEGYLNTQKFYIIVEPQYYDIAAEVYDRNKSRIHTAAIVNTAKLDTKIVHADTSLASVVKSENIYARAYVNYLLGRVTMCESVSQLKEHSIAITKGCMLYQGNALRKIDPKTYYMPYIGKYALAQQLKIKKEEHAKLLVKKKELDGQKVRYDTVQASINNCNFEILKDVVGSPVDLKKVNDDLEKLKKDLKEAENDPTYLKLQMDAETIKNQLDEKSEELKGFDKKILNGEFVIKSLNDQIRTRMEEKAILSSEIEKLCNGKESARAEANKKFEDHKKTKTAGTIYNNYQPRKAVLLNQKTDAIGKLSALQTKYKDGEFGTGINMMPDYTEEYNNLTRHDLISYEDKLRTIRENCETEFKESFLAKMRENIEKAKTLFKELNKTLKPIYYGNDSYRFDWAPDKKKKRLYDMITSEVNIGGFNLFSTQFDEEYHDEMDELFSKLTVSDENGDDVINEYTDYRSYLDYDIDIVSKDGKTQKFSKIYREKSGGETQTPYYVAIAASFVQLYSIGETIRVIMLDEAFDKMDEERIASMLTFFKAQDLQVILAAPTSRLELIGEHADNIIMIFKDDEHNSIAEEFSYDEI</sequence>
<evidence type="ECO:0000313" key="3">
    <source>
        <dbReference type="Proteomes" id="UP000186015"/>
    </source>
</evidence>
<dbReference type="AlphaFoldDB" id="A0A1H7PBD4"/>
<dbReference type="Pfam" id="PF13558">
    <property type="entry name" value="SbcC_Walker_B"/>
    <property type="match status" value="1"/>
</dbReference>
<dbReference type="Pfam" id="PF13555">
    <property type="entry name" value="AAA_29"/>
    <property type="match status" value="1"/>
</dbReference>
<feature type="coiled-coil region" evidence="1">
    <location>
        <begin position="394"/>
        <end position="446"/>
    </location>
</feature>
<dbReference type="EMBL" id="FOAT01000020">
    <property type="protein sequence ID" value="SEL33082.1"/>
    <property type="molecule type" value="Genomic_DNA"/>
</dbReference>
<protein>
    <submittedName>
        <fullName evidence="2">Uncharacterized protein YPO0396</fullName>
    </submittedName>
</protein>
<reference evidence="2 3" key="1">
    <citation type="submission" date="2016-10" db="EMBL/GenBank/DDBJ databases">
        <authorList>
            <person name="de Groot N.N."/>
        </authorList>
    </citation>
    <scope>NUCLEOTIDE SEQUENCE [LARGE SCALE GENOMIC DNA]</scope>
    <source>
        <strain evidence="2 3">KH2T6</strain>
    </source>
</reference>
<dbReference type="PANTHER" id="PTHR32182">
    <property type="entry name" value="DNA REPLICATION AND REPAIR PROTEIN RECF"/>
    <property type="match status" value="1"/>
</dbReference>
<keyword evidence="1" id="KW-0175">Coiled coil</keyword>
<accession>A0A1H7PBD4</accession>
<dbReference type="SUPFAM" id="SSF52540">
    <property type="entry name" value="P-loop containing nucleoside triphosphate hydrolases"/>
    <property type="match status" value="2"/>
</dbReference>
<dbReference type="GO" id="GO:0006302">
    <property type="term" value="P:double-strand break repair"/>
    <property type="evidence" value="ECO:0007669"/>
    <property type="project" value="TreeGrafter"/>
</dbReference>
<evidence type="ECO:0000256" key="1">
    <source>
        <dbReference type="SAM" id="Coils"/>
    </source>
</evidence>
<proteinExistence type="predicted"/>
<feature type="coiled-coil region" evidence="1">
    <location>
        <begin position="660"/>
        <end position="710"/>
    </location>
</feature>
<dbReference type="Proteomes" id="UP000186015">
    <property type="component" value="Unassembled WGS sequence"/>
</dbReference>
<organism evidence="2 3">
    <name type="scientific">Ruminococcus albus</name>
    <dbReference type="NCBI Taxonomy" id="1264"/>
    <lineage>
        <taxon>Bacteria</taxon>
        <taxon>Bacillati</taxon>
        <taxon>Bacillota</taxon>
        <taxon>Clostridia</taxon>
        <taxon>Eubacteriales</taxon>
        <taxon>Oscillospiraceae</taxon>
        <taxon>Ruminococcus</taxon>
    </lineage>
</organism>
<name>A0A1H7PBD4_RUMAL</name>
<dbReference type="GO" id="GO:0000731">
    <property type="term" value="P:DNA synthesis involved in DNA repair"/>
    <property type="evidence" value="ECO:0007669"/>
    <property type="project" value="TreeGrafter"/>
</dbReference>
<dbReference type="InterPro" id="IPR027417">
    <property type="entry name" value="P-loop_NTPase"/>
</dbReference>
<evidence type="ECO:0000313" key="2">
    <source>
        <dbReference type="EMBL" id="SEL33082.1"/>
    </source>
</evidence>
<dbReference type="PANTHER" id="PTHR32182:SF0">
    <property type="entry name" value="DNA REPLICATION AND REPAIR PROTEIN RECF"/>
    <property type="match status" value="1"/>
</dbReference>
<dbReference type="Gene3D" id="3.40.50.300">
    <property type="entry name" value="P-loop containing nucleotide triphosphate hydrolases"/>
    <property type="match status" value="2"/>
</dbReference>
<dbReference type="OrthoDB" id="174137at2"/>